<feature type="non-terminal residue" evidence="9">
    <location>
        <position position="1"/>
    </location>
</feature>
<feature type="domain" description="Aminoacyl-tRNA synthetase class I anticodon-binding" evidence="8">
    <location>
        <begin position="9"/>
        <end position="133"/>
    </location>
</feature>
<accession>A0A2W2B1W5</accession>
<dbReference type="GO" id="GO:0000049">
    <property type="term" value="F:tRNA binding"/>
    <property type="evidence" value="ECO:0007669"/>
    <property type="project" value="InterPro"/>
</dbReference>
<dbReference type="InterPro" id="IPR020751">
    <property type="entry name" value="aa-tRNA-synth_I_codon-bd_sub2"/>
</dbReference>
<evidence type="ECO:0000256" key="4">
    <source>
        <dbReference type="ARBA" id="ARBA00022741"/>
    </source>
</evidence>
<keyword evidence="7" id="KW-0030">Aminoacyl-tRNA synthetase</keyword>
<proteinExistence type="inferred from homology"/>
<dbReference type="PANTHER" id="PTHR43311:SF2">
    <property type="entry name" value="GLUTAMATE--TRNA LIGASE, MITOCHONDRIAL-RELATED"/>
    <property type="match status" value="1"/>
</dbReference>
<keyword evidence="2" id="KW-0963">Cytoplasm</keyword>
<dbReference type="GO" id="GO:0005524">
    <property type="term" value="F:ATP binding"/>
    <property type="evidence" value="ECO:0007669"/>
    <property type="project" value="UniProtKB-KW"/>
</dbReference>
<dbReference type="EMBL" id="POUB01000573">
    <property type="protein sequence ID" value="PZF81421.1"/>
    <property type="molecule type" value="Genomic_DNA"/>
</dbReference>
<dbReference type="InterPro" id="IPR049940">
    <property type="entry name" value="GluQ/Sye"/>
</dbReference>
<comment type="similarity">
    <text evidence="1">Belongs to the class-I aminoacyl-tRNA synthetase family. Glutamate--tRNA ligase type 1 subfamily.</text>
</comment>
<dbReference type="SUPFAM" id="SSF48163">
    <property type="entry name" value="An anticodon-binding domain of class I aminoacyl-tRNA synthetases"/>
    <property type="match status" value="1"/>
</dbReference>
<dbReference type="GO" id="GO:0006424">
    <property type="term" value="P:glutamyl-tRNA aminoacylation"/>
    <property type="evidence" value="ECO:0007669"/>
    <property type="project" value="TreeGrafter"/>
</dbReference>
<evidence type="ECO:0000256" key="5">
    <source>
        <dbReference type="ARBA" id="ARBA00022840"/>
    </source>
</evidence>
<protein>
    <submittedName>
        <fullName evidence="9">Glutamate--tRNA ligase</fullName>
    </submittedName>
</protein>
<keyword evidence="3 9" id="KW-0436">Ligase</keyword>
<keyword evidence="5" id="KW-0067">ATP-binding</keyword>
<dbReference type="PANTHER" id="PTHR43311">
    <property type="entry name" value="GLUTAMATE--TRNA LIGASE"/>
    <property type="match status" value="1"/>
</dbReference>
<organism evidence="9 10">
    <name type="scientific">Micromonospora deserti</name>
    <dbReference type="NCBI Taxonomy" id="2070366"/>
    <lineage>
        <taxon>Bacteria</taxon>
        <taxon>Bacillati</taxon>
        <taxon>Actinomycetota</taxon>
        <taxon>Actinomycetes</taxon>
        <taxon>Micromonosporales</taxon>
        <taxon>Micromonosporaceae</taxon>
        <taxon>Micromonospora</taxon>
    </lineage>
</organism>
<dbReference type="Proteomes" id="UP000248749">
    <property type="component" value="Unassembled WGS sequence"/>
</dbReference>
<dbReference type="Gene3D" id="1.10.10.350">
    <property type="match status" value="1"/>
</dbReference>
<evidence type="ECO:0000313" key="10">
    <source>
        <dbReference type="Proteomes" id="UP000248749"/>
    </source>
</evidence>
<evidence type="ECO:0000313" key="9">
    <source>
        <dbReference type="EMBL" id="PZF81421.1"/>
    </source>
</evidence>
<dbReference type="Pfam" id="PF19269">
    <property type="entry name" value="Anticodon_2"/>
    <property type="match status" value="1"/>
</dbReference>
<dbReference type="GO" id="GO:0005829">
    <property type="term" value="C:cytosol"/>
    <property type="evidence" value="ECO:0007669"/>
    <property type="project" value="TreeGrafter"/>
</dbReference>
<dbReference type="FunFam" id="1.10.10.350:FF:000002">
    <property type="entry name" value="Glutamate--tRNA ligase"/>
    <property type="match status" value="1"/>
</dbReference>
<evidence type="ECO:0000256" key="7">
    <source>
        <dbReference type="ARBA" id="ARBA00023146"/>
    </source>
</evidence>
<keyword evidence="10" id="KW-1185">Reference proteome</keyword>
<evidence type="ECO:0000256" key="3">
    <source>
        <dbReference type="ARBA" id="ARBA00022598"/>
    </source>
</evidence>
<evidence type="ECO:0000259" key="8">
    <source>
        <dbReference type="Pfam" id="PF19269"/>
    </source>
</evidence>
<dbReference type="GO" id="GO:0004818">
    <property type="term" value="F:glutamate-tRNA ligase activity"/>
    <property type="evidence" value="ECO:0007669"/>
    <property type="project" value="TreeGrafter"/>
</dbReference>
<keyword evidence="6" id="KW-0648">Protein biosynthesis</keyword>
<evidence type="ECO:0000256" key="2">
    <source>
        <dbReference type="ARBA" id="ARBA00022490"/>
    </source>
</evidence>
<comment type="caution">
    <text evidence="9">The sequence shown here is derived from an EMBL/GenBank/DDBJ whole genome shotgun (WGS) entry which is preliminary data.</text>
</comment>
<evidence type="ECO:0000256" key="1">
    <source>
        <dbReference type="ARBA" id="ARBA00007894"/>
    </source>
</evidence>
<sequence>EKNPAPMKVEWARKLINLFKRQMSYTAQIVEFTELFFNGPENIDEEAKEELATDDALPVLKALEKQFSDLPVFDTVNMLADIKAVQKETGIKGRKLWMPIRIAITHEMHGPELPESLELLGYELSMQHLRAMIEELS</sequence>
<gene>
    <name evidence="9" type="ORF">C1I99_31890</name>
</gene>
<dbReference type="InterPro" id="IPR045462">
    <property type="entry name" value="aa-tRNA-synth_I_cd-bd"/>
</dbReference>
<evidence type="ECO:0000256" key="6">
    <source>
        <dbReference type="ARBA" id="ARBA00022917"/>
    </source>
</evidence>
<name>A0A2W2B1W5_9ACTN</name>
<reference evidence="9 10" key="1">
    <citation type="submission" date="2018-01" db="EMBL/GenBank/DDBJ databases">
        <title>Draft genome sequence of Salinispora sp. 13K206.</title>
        <authorList>
            <person name="Sahin N."/>
            <person name="Saygin H."/>
            <person name="Ay H."/>
        </authorList>
    </citation>
    <scope>NUCLEOTIDE SEQUENCE [LARGE SCALE GENOMIC DNA]</scope>
    <source>
        <strain evidence="9 10">13K206</strain>
    </source>
</reference>
<dbReference type="InterPro" id="IPR008925">
    <property type="entry name" value="aa_tRNA-synth_I_cd-bd_sf"/>
</dbReference>
<dbReference type="AlphaFoldDB" id="A0A2W2B1W5"/>
<keyword evidence="4" id="KW-0547">Nucleotide-binding</keyword>